<dbReference type="Pfam" id="PF00395">
    <property type="entry name" value="SLH"/>
    <property type="match status" value="3"/>
</dbReference>
<organism evidence="3 4">
    <name type="scientific">Sporosarcina ureae</name>
    <dbReference type="NCBI Taxonomy" id="1571"/>
    <lineage>
        <taxon>Bacteria</taxon>
        <taxon>Bacillati</taxon>
        <taxon>Bacillota</taxon>
        <taxon>Bacilli</taxon>
        <taxon>Bacillales</taxon>
        <taxon>Caryophanaceae</taxon>
        <taxon>Sporosarcina</taxon>
    </lineage>
</organism>
<dbReference type="PROSITE" id="PS51272">
    <property type="entry name" value="SLH"/>
    <property type="match status" value="2"/>
</dbReference>
<accession>A0ABM6JTX5</accession>
<dbReference type="InterPro" id="IPR001119">
    <property type="entry name" value="SLH_dom"/>
</dbReference>
<evidence type="ECO:0000259" key="2">
    <source>
        <dbReference type="PROSITE" id="PS51272"/>
    </source>
</evidence>
<gene>
    <name evidence="3" type="ORF">SporoS204_05080</name>
</gene>
<keyword evidence="1" id="KW-0732">Signal</keyword>
<keyword evidence="4" id="KW-1185">Reference proteome</keyword>
<reference evidence="3 4" key="1">
    <citation type="submission" date="2016-04" db="EMBL/GenBank/DDBJ databases">
        <title>Comparative Genomics and Epigenetics of Sporosarcina ureae.</title>
        <authorList>
            <person name="Oliver A.S."/>
            <person name="Cooper K.K."/>
        </authorList>
    </citation>
    <scope>NUCLEOTIDE SEQUENCE [LARGE SCALE GENOMIC DNA]</scope>
    <source>
        <strain evidence="3 4">S204</strain>
    </source>
</reference>
<feature type="domain" description="SLH" evidence="2">
    <location>
        <begin position="92"/>
        <end position="152"/>
    </location>
</feature>
<feature type="domain" description="SLH" evidence="2">
    <location>
        <begin position="28"/>
        <end position="91"/>
    </location>
</feature>
<sequence length="557" mass="62175">MKEMKKLVAIVGAFLLACSLPISGAAAGKQMFSDVPPSKHFANAVNELAARNIIGGYPDGTFKPGNSITRGQAAAIIAKMIGLDTSYRIEQKFKDVPASYGFNRAIARMAEEGIIGGYPDGSFKPDEPIKRKNMAAILVKAFDLPRDVEVKNPFKGEVGITNDVLVIYKLGITSGTSPTTFSPNASITRGQASKMLVAAEQVVMKNAVTVKAGDLGWDAMTAVIDDQVNPDVFRAVKVKGKNDTLSQVQLFPVKEGTGGIVIWGRTAENEWKYQKYYVHVKKEGSVLRLTLEKTDESLPTLVSLNTKYKPVQNIALAKTDGENISDNVTIEKNEYNFTYIRLEKPGNYIATVRFSNGDEVRYRVTAFEMDDSFLYGTNSVEIGPPVDPLDPVNPEKPLPGQLTTYLPEDLQDDNYRIAHVMLTMMGQKVTHYPADYLITDPIKDGPYGEMREIEFYERQFGKYNEMAKQNILYLKWFTKEDSVVGEMLNRWLEGDFSQVTKDYRTLRAMTDDDYGNCADVCLDDFIKARTKRAEEYFLKTVSGAEAVNRFHVEWGTE</sequence>
<feature type="chain" id="PRO_5046450859" description="SLH domain-containing protein" evidence="1">
    <location>
        <begin position="25"/>
        <end position="557"/>
    </location>
</feature>
<proteinExistence type="predicted"/>
<evidence type="ECO:0000313" key="3">
    <source>
        <dbReference type="EMBL" id="ARF13589.1"/>
    </source>
</evidence>
<evidence type="ECO:0000313" key="4">
    <source>
        <dbReference type="Proteomes" id="UP000192486"/>
    </source>
</evidence>
<evidence type="ECO:0000256" key="1">
    <source>
        <dbReference type="SAM" id="SignalP"/>
    </source>
</evidence>
<feature type="signal peptide" evidence="1">
    <location>
        <begin position="1"/>
        <end position="24"/>
    </location>
</feature>
<dbReference type="PROSITE" id="PS51257">
    <property type="entry name" value="PROKAR_LIPOPROTEIN"/>
    <property type="match status" value="1"/>
</dbReference>
<name>A0ABM6JTX5_SPOUR</name>
<dbReference type="EMBL" id="CP015108">
    <property type="protein sequence ID" value="ARF13589.1"/>
    <property type="molecule type" value="Genomic_DNA"/>
</dbReference>
<dbReference type="Proteomes" id="UP000192486">
    <property type="component" value="Chromosome"/>
</dbReference>
<protein>
    <recommendedName>
        <fullName evidence="2">SLH domain-containing protein</fullName>
    </recommendedName>
</protein>
<dbReference type="PANTHER" id="PTHR43308">
    <property type="entry name" value="OUTER MEMBRANE PROTEIN ALPHA-RELATED"/>
    <property type="match status" value="1"/>
</dbReference>
<dbReference type="InterPro" id="IPR051465">
    <property type="entry name" value="Cell_Envelope_Struct_Comp"/>
</dbReference>